<dbReference type="Pfam" id="PF20393">
    <property type="entry name" value="Pro_CA_2"/>
    <property type="match status" value="1"/>
</dbReference>
<proteinExistence type="predicted"/>
<evidence type="ECO:0008006" key="3">
    <source>
        <dbReference type="Google" id="ProtNLM"/>
    </source>
</evidence>
<dbReference type="InterPro" id="IPR046871">
    <property type="entry name" value="Pro_CA_2"/>
</dbReference>
<comment type="caution">
    <text evidence="1">The sequence shown here is derived from an EMBL/GenBank/DDBJ whole genome shotgun (WGS) entry which is preliminary data.</text>
</comment>
<gene>
    <name evidence="1" type="ORF">UY67_C0037G0002</name>
</gene>
<evidence type="ECO:0000313" key="2">
    <source>
        <dbReference type="Proteomes" id="UP000034273"/>
    </source>
</evidence>
<accession>A0A0G1WW03</accession>
<protein>
    <recommendedName>
        <fullName evidence="3">Carbonic anhydrase</fullName>
    </recommendedName>
</protein>
<dbReference type="EMBL" id="LCQW01000037">
    <property type="protein sequence ID" value="KKW22720.1"/>
    <property type="molecule type" value="Genomic_DNA"/>
</dbReference>
<name>A0A0G1WW03_9BACT</name>
<sequence length="129" mass="14038">MSSHGTFCTVFDCMDGRTNDLVNAWCRTNFGVDHPDTITIAGCDGILISDAGERERAFKLARISAHHHGSKQAVVIGHSECAGHMVPNEQHKIDIEQATKLVAAPGIFEHVVGLFVDVRTGEIVEVCRI</sequence>
<organism evidence="1 2">
    <name type="scientific">Candidatus Kaiserbacteria bacterium GW2011_GWA2_52_12</name>
    <dbReference type="NCBI Taxonomy" id="1618671"/>
    <lineage>
        <taxon>Bacteria</taxon>
        <taxon>Candidatus Kaiseribacteriota</taxon>
    </lineage>
</organism>
<reference evidence="1 2" key="1">
    <citation type="journal article" date="2015" name="Nature">
        <title>rRNA introns, odd ribosomes, and small enigmatic genomes across a large radiation of phyla.</title>
        <authorList>
            <person name="Brown C.T."/>
            <person name="Hug L.A."/>
            <person name="Thomas B.C."/>
            <person name="Sharon I."/>
            <person name="Castelle C.J."/>
            <person name="Singh A."/>
            <person name="Wilkins M.J."/>
            <person name="Williams K.H."/>
            <person name="Banfield J.F."/>
        </authorList>
    </citation>
    <scope>NUCLEOTIDE SEQUENCE [LARGE SCALE GENOMIC DNA]</scope>
</reference>
<dbReference type="AlphaFoldDB" id="A0A0G1WW03"/>
<dbReference type="Proteomes" id="UP000034273">
    <property type="component" value="Unassembled WGS sequence"/>
</dbReference>
<evidence type="ECO:0000313" key="1">
    <source>
        <dbReference type="EMBL" id="KKW22720.1"/>
    </source>
</evidence>